<dbReference type="Pfam" id="PF10502">
    <property type="entry name" value="Peptidase_S26"/>
    <property type="match status" value="1"/>
</dbReference>
<sequence length="179" mass="19105">MALVRKTISILTSLLLIVVIAITGLLFIGKMNGGKTMLFGNQIMVVLSGSMSPTFDTGSVVAVGPADFKEIKQGDIITFKDPEGMTITHRVVEVAEGELRTKGDANDGVDTAPVTPERLIGKVHYSVPLIGYFIEFAKSGAGMLVLLGLPGVYLIVSQVWKLMQSIKQEEGKAATKPQA</sequence>
<evidence type="ECO:0000256" key="4">
    <source>
        <dbReference type="ARBA" id="ARBA00023136"/>
    </source>
</evidence>
<dbReference type="PRINTS" id="PR00728">
    <property type="entry name" value="SIGNALPTASE"/>
</dbReference>
<feature type="transmembrane region" description="Helical" evidence="6">
    <location>
        <begin position="136"/>
        <end position="156"/>
    </location>
</feature>
<dbReference type="InterPro" id="IPR019533">
    <property type="entry name" value="Peptidase_S26"/>
</dbReference>
<dbReference type="EMBL" id="CP134050">
    <property type="protein sequence ID" value="WNC15305.1"/>
    <property type="molecule type" value="Genomic_DNA"/>
</dbReference>
<keyword evidence="2 6" id="KW-0812">Transmembrane</keyword>
<keyword evidence="4 6" id="KW-0472">Membrane</keyword>
<keyword evidence="9" id="KW-1185">Reference proteome</keyword>
<feature type="transmembrane region" description="Helical" evidence="6">
    <location>
        <begin position="7"/>
        <end position="28"/>
    </location>
</feature>
<evidence type="ECO:0000256" key="6">
    <source>
        <dbReference type="SAM" id="Phobius"/>
    </source>
</evidence>
<dbReference type="SUPFAM" id="SSF51306">
    <property type="entry name" value="LexA/Signal peptidase"/>
    <property type="match status" value="1"/>
</dbReference>
<accession>A0ABY9T5D6</accession>
<dbReference type="GO" id="GO:0009003">
    <property type="term" value="F:signal peptidase activity"/>
    <property type="evidence" value="ECO:0007669"/>
    <property type="project" value="UniProtKB-EC"/>
</dbReference>
<dbReference type="PANTHER" id="PTHR10806">
    <property type="entry name" value="SIGNAL PEPTIDASE COMPLEX CATALYTIC SUBUNIT SEC11"/>
    <property type="match status" value="1"/>
</dbReference>
<dbReference type="Gene3D" id="2.10.109.10">
    <property type="entry name" value="Umud Fragment, subunit A"/>
    <property type="match status" value="1"/>
</dbReference>
<dbReference type="NCBIfam" id="TIGR02228">
    <property type="entry name" value="sigpep_I_arch"/>
    <property type="match status" value="1"/>
</dbReference>
<evidence type="ECO:0000256" key="1">
    <source>
        <dbReference type="ARBA" id="ARBA00004370"/>
    </source>
</evidence>
<dbReference type="PANTHER" id="PTHR10806:SF6">
    <property type="entry name" value="SIGNAL PEPTIDASE COMPLEX CATALYTIC SUBUNIT SEC11"/>
    <property type="match status" value="1"/>
</dbReference>
<dbReference type="InterPro" id="IPR001733">
    <property type="entry name" value="Peptidase_S26B"/>
</dbReference>
<reference evidence="8 9" key="1">
    <citation type="submission" date="2023-09" db="EMBL/GenBank/DDBJ databases">
        <title>Complete Genome and Methylome dissection of Bacillus brevis NEB573 original source of BbsI restriction endonuclease.</title>
        <authorList>
            <person name="Fomenkov A."/>
            <person name="Roberts R.D."/>
        </authorList>
    </citation>
    <scope>NUCLEOTIDE SEQUENCE [LARGE SCALE GENOMIC DNA]</scope>
    <source>
        <strain evidence="8 9">NEB573</strain>
    </source>
</reference>
<keyword evidence="8" id="KW-0378">Hydrolase</keyword>
<evidence type="ECO:0000259" key="7">
    <source>
        <dbReference type="Pfam" id="PF10502"/>
    </source>
</evidence>
<comment type="subcellular location">
    <subcellularLocation>
        <location evidence="1">Membrane</location>
    </subcellularLocation>
</comment>
<name>A0ABY9T5D6_BREBE</name>
<gene>
    <name evidence="8" type="ORF">RGB73_02710</name>
</gene>
<dbReference type="InterPro" id="IPR036286">
    <property type="entry name" value="LexA/Signal_pep-like_sf"/>
</dbReference>
<keyword evidence="3 6" id="KW-1133">Transmembrane helix</keyword>
<dbReference type="RefSeq" id="WP_310768922.1">
    <property type="nucleotide sequence ID" value="NZ_CP134050.1"/>
</dbReference>
<evidence type="ECO:0000313" key="8">
    <source>
        <dbReference type="EMBL" id="WNC15305.1"/>
    </source>
</evidence>
<protein>
    <recommendedName>
        <fullName evidence="5">Signal peptidase I</fullName>
        <ecNumber evidence="5">3.4.21.89</ecNumber>
    </recommendedName>
</protein>
<organism evidence="8 9">
    <name type="scientific">Brevibacillus brevis</name>
    <name type="common">Bacillus brevis</name>
    <dbReference type="NCBI Taxonomy" id="1393"/>
    <lineage>
        <taxon>Bacteria</taxon>
        <taxon>Bacillati</taxon>
        <taxon>Bacillota</taxon>
        <taxon>Bacilli</taxon>
        <taxon>Bacillales</taxon>
        <taxon>Paenibacillaceae</taxon>
        <taxon>Brevibacillus</taxon>
    </lineage>
</organism>
<feature type="domain" description="Peptidase S26" evidence="7">
    <location>
        <begin position="38"/>
        <end position="94"/>
    </location>
</feature>
<evidence type="ECO:0000256" key="2">
    <source>
        <dbReference type="ARBA" id="ARBA00022692"/>
    </source>
</evidence>
<evidence type="ECO:0000256" key="5">
    <source>
        <dbReference type="NCBIfam" id="TIGR02228"/>
    </source>
</evidence>
<proteinExistence type="predicted"/>
<dbReference type="EC" id="3.4.21.89" evidence="5"/>
<evidence type="ECO:0000256" key="3">
    <source>
        <dbReference type="ARBA" id="ARBA00022989"/>
    </source>
</evidence>
<dbReference type="Proteomes" id="UP001256827">
    <property type="component" value="Chromosome"/>
</dbReference>
<evidence type="ECO:0000313" key="9">
    <source>
        <dbReference type="Proteomes" id="UP001256827"/>
    </source>
</evidence>
<dbReference type="CDD" id="cd06530">
    <property type="entry name" value="S26_SPase_I"/>
    <property type="match status" value="1"/>
</dbReference>